<name>A0ABW2FEW5_9BACL</name>
<protein>
    <recommendedName>
        <fullName evidence="4">DUF4386 domain-containing protein</fullName>
    </recommendedName>
</protein>
<dbReference type="EMBL" id="JBHTAI010000018">
    <property type="protein sequence ID" value="MFC7151762.1"/>
    <property type="molecule type" value="Genomic_DNA"/>
</dbReference>
<accession>A0ABW2FEW5</accession>
<feature type="transmembrane region" description="Helical" evidence="1">
    <location>
        <begin position="176"/>
        <end position="195"/>
    </location>
</feature>
<evidence type="ECO:0008006" key="4">
    <source>
        <dbReference type="Google" id="ProtNLM"/>
    </source>
</evidence>
<sequence length="212" mass="23213">MKNAKTGLYSAIIAGISTAIFAVSMLKESMSLISFGICMALSWSYTILTCAFAAEADEDHKAFAYAGLSFACLYAVFIQLVYFTQLTTVNQAAASEEVIHALTYTPGSWMFALDLLGYAVMAVSTFFVGLTIQPISRTDRWLKAMLKLHGLFAICLVMPMFSLFDNAGNDSLNQVGVIVLEIWCLYFIPMMVLAAKHFNESGKSVQNSDKGL</sequence>
<proteinExistence type="predicted"/>
<organism evidence="2 3">
    <name type="scientific">Cohnella cellulosilytica</name>
    <dbReference type="NCBI Taxonomy" id="986710"/>
    <lineage>
        <taxon>Bacteria</taxon>
        <taxon>Bacillati</taxon>
        <taxon>Bacillota</taxon>
        <taxon>Bacilli</taxon>
        <taxon>Bacillales</taxon>
        <taxon>Paenibacillaceae</taxon>
        <taxon>Cohnella</taxon>
    </lineage>
</organism>
<dbReference type="Proteomes" id="UP001596378">
    <property type="component" value="Unassembled WGS sequence"/>
</dbReference>
<keyword evidence="1" id="KW-0812">Transmembrane</keyword>
<feature type="transmembrane region" description="Helical" evidence="1">
    <location>
        <begin position="109"/>
        <end position="132"/>
    </location>
</feature>
<keyword evidence="1" id="KW-0472">Membrane</keyword>
<feature type="transmembrane region" description="Helical" evidence="1">
    <location>
        <begin position="144"/>
        <end position="164"/>
    </location>
</feature>
<feature type="transmembrane region" description="Helical" evidence="1">
    <location>
        <begin position="63"/>
        <end position="82"/>
    </location>
</feature>
<evidence type="ECO:0000313" key="3">
    <source>
        <dbReference type="Proteomes" id="UP001596378"/>
    </source>
</evidence>
<keyword evidence="3" id="KW-1185">Reference proteome</keyword>
<evidence type="ECO:0000313" key="2">
    <source>
        <dbReference type="EMBL" id="MFC7151762.1"/>
    </source>
</evidence>
<comment type="caution">
    <text evidence="2">The sequence shown here is derived from an EMBL/GenBank/DDBJ whole genome shotgun (WGS) entry which is preliminary data.</text>
</comment>
<evidence type="ECO:0000256" key="1">
    <source>
        <dbReference type="SAM" id="Phobius"/>
    </source>
</evidence>
<reference evidence="3" key="1">
    <citation type="journal article" date="2019" name="Int. J. Syst. Evol. Microbiol.">
        <title>The Global Catalogue of Microorganisms (GCM) 10K type strain sequencing project: providing services to taxonomists for standard genome sequencing and annotation.</title>
        <authorList>
            <consortium name="The Broad Institute Genomics Platform"/>
            <consortium name="The Broad Institute Genome Sequencing Center for Infectious Disease"/>
            <person name="Wu L."/>
            <person name="Ma J."/>
        </authorList>
    </citation>
    <scope>NUCLEOTIDE SEQUENCE [LARGE SCALE GENOMIC DNA]</scope>
    <source>
        <strain evidence="3">KCTC 12907</strain>
    </source>
</reference>
<keyword evidence="1" id="KW-1133">Transmembrane helix</keyword>
<dbReference type="RefSeq" id="WP_378052249.1">
    <property type="nucleotide sequence ID" value="NZ_JBHMDN010000048.1"/>
</dbReference>
<feature type="transmembrane region" description="Helical" evidence="1">
    <location>
        <begin position="7"/>
        <end position="26"/>
    </location>
</feature>
<gene>
    <name evidence="2" type="ORF">ACFQMJ_24760</name>
</gene>
<feature type="transmembrane region" description="Helical" evidence="1">
    <location>
        <begin position="32"/>
        <end position="54"/>
    </location>
</feature>